<comment type="caution">
    <text evidence="2">The sequence shown here is derived from an EMBL/GenBank/DDBJ whole genome shotgun (WGS) entry which is preliminary data.</text>
</comment>
<dbReference type="Proteomes" id="UP001153148">
    <property type="component" value="Unassembled WGS sequence"/>
</dbReference>
<accession>A0ABN7NEA8</accession>
<dbReference type="PANTHER" id="PTHR11496:SF83">
    <property type="entry name" value="HYDROXYACID-OXOACID TRANSHYDROGENASE, MITOCHONDRIAL"/>
    <property type="match status" value="1"/>
</dbReference>
<evidence type="ECO:0000313" key="2">
    <source>
        <dbReference type="EMBL" id="CAG2054214.1"/>
    </source>
</evidence>
<protein>
    <recommendedName>
        <fullName evidence="1">Fe-containing alcohol dehydrogenase-like C-terminal domain-containing protein</fullName>
    </recommendedName>
</protein>
<dbReference type="EMBL" id="CAJPIN010001095">
    <property type="protein sequence ID" value="CAG2054214.1"/>
    <property type="molecule type" value="Genomic_DNA"/>
</dbReference>
<dbReference type="PANTHER" id="PTHR11496">
    <property type="entry name" value="ALCOHOL DEHYDROGENASE"/>
    <property type="match status" value="1"/>
</dbReference>
<reference evidence="2" key="1">
    <citation type="submission" date="2021-03" db="EMBL/GenBank/DDBJ databases">
        <authorList>
            <person name="Tran Van P."/>
        </authorList>
    </citation>
    <scope>NUCLEOTIDE SEQUENCE</scope>
</reference>
<sequence length="270" mass="30265">MVEKGGGMPDVACMTHHASHGQKFGGLFINQMILRHDQICILQLPWLVLDLGMLEFIFVMECHIPFLEMSKDFNQKTTNHPIIPHGLSVVMSSPAVFLFTSPSCPERHLEAAELLGTDIKNAKKQDAGKILADTLKEYMLAMKIENGLSALGYTKSDIPGLVKGTLPQCLQRLSVETRMSPRQQLLRSPVHQTEIEPHPVFNGLVYDESDALETMLELEQLTELMMGTLQNGQQTVKVLKCHAGQVAYKTRTNWSTRLCIRRQSDRQPTG</sequence>
<gene>
    <name evidence="2" type="ORF">TPAB3V08_LOCUS1247</name>
</gene>
<feature type="domain" description="Fe-containing alcohol dehydrogenase-like C-terminal" evidence="1">
    <location>
        <begin position="83"/>
        <end position="166"/>
    </location>
</feature>
<evidence type="ECO:0000313" key="3">
    <source>
        <dbReference type="Proteomes" id="UP001153148"/>
    </source>
</evidence>
<name>A0ABN7NEA8_TIMPD</name>
<dbReference type="InterPro" id="IPR056798">
    <property type="entry name" value="ADH_Fe_C"/>
</dbReference>
<dbReference type="Pfam" id="PF25137">
    <property type="entry name" value="ADH_Fe_C"/>
    <property type="match status" value="1"/>
</dbReference>
<dbReference type="SUPFAM" id="SSF56796">
    <property type="entry name" value="Dehydroquinate synthase-like"/>
    <property type="match status" value="1"/>
</dbReference>
<evidence type="ECO:0000259" key="1">
    <source>
        <dbReference type="Pfam" id="PF25137"/>
    </source>
</evidence>
<organism evidence="2 3">
    <name type="scientific">Timema podura</name>
    <name type="common">Walking stick</name>
    <dbReference type="NCBI Taxonomy" id="61482"/>
    <lineage>
        <taxon>Eukaryota</taxon>
        <taxon>Metazoa</taxon>
        <taxon>Ecdysozoa</taxon>
        <taxon>Arthropoda</taxon>
        <taxon>Hexapoda</taxon>
        <taxon>Insecta</taxon>
        <taxon>Pterygota</taxon>
        <taxon>Neoptera</taxon>
        <taxon>Polyneoptera</taxon>
        <taxon>Phasmatodea</taxon>
        <taxon>Timematodea</taxon>
        <taxon>Timematoidea</taxon>
        <taxon>Timematidae</taxon>
        <taxon>Timema</taxon>
    </lineage>
</organism>
<dbReference type="InterPro" id="IPR039697">
    <property type="entry name" value="Alcohol_dehydrogenase_Fe"/>
</dbReference>
<proteinExistence type="predicted"/>
<dbReference type="Gene3D" id="1.20.1090.10">
    <property type="entry name" value="Dehydroquinate synthase-like - alpha domain"/>
    <property type="match status" value="1"/>
</dbReference>
<keyword evidence="3" id="KW-1185">Reference proteome</keyword>